<feature type="transmembrane region" description="Helical" evidence="1">
    <location>
        <begin position="157"/>
        <end position="181"/>
    </location>
</feature>
<evidence type="ECO:0008006" key="3">
    <source>
        <dbReference type="Google" id="ProtNLM"/>
    </source>
</evidence>
<feature type="transmembrane region" description="Helical" evidence="1">
    <location>
        <begin position="112"/>
        <end position="133"/>
    </location>
</feature>
<keyword evidence="1" id="KW-0472">Membrane</keyword>
<reference evidence="2" key="2">
    <citation type="submission" date="2024-06" db="EMBL/GenBank/DDBJ databases">
        <authorList>
            <person name="Petrova K.O."/>
            <person name="Toshchakov S.V."/>
            <person name="Boltjanskaja Y.V."/>
            <person name="Kevbrin V.V."/>
        </authorList>
    </citation>
    <scope>NUCLEOTIDE SEQUENCE</scope>
    <source>
        <strain evidence="2">Z-710</strain>
    </source>
</reference>
<feature type="transmembrane region" description="Helical" evidence="1">
    <location>
        <begin position="242"/>
        <end position="264"/>
    </location>
</feature>
<sequence>MENSNFKKLMMLFKKDLMNLKFESLILLGLIVVGYSLIIFRVQATDDMLKAAVIGNLSFLIFFGTLLIIFIRSFSLVSNEWKNKTLYMIMPLPVKGKTIFLSKIMAITTQTIVISGISMAFLIAVWTTIIGLGEVQQALNTLMVNSSELISEYKGEIIKVIILGFFSFISLIVTVFFSSVVGRMFKKMSGLITFITFLLTNYAISKITSITHRLIGIETSIQTSTAFDTVEASVEVFSIQQFWFYNITTVIITLALFFATTYLYDQKVEL</sequence>
<gene>
    <name evidence="2" type="ORF">PRVXH_000282</name>
</gene>
<keyword evidence="1" id="KW-0812">Transmembrane</keyword>
<feature type="transmembrane region" description="Helical" evidence="1">
    <location>
        <begin position="52"/>
        <end position="74"/>
    </location>
</feature>
<evidence type="ECO:0000256" key="1">
    <source>
        <dbReference type="SAM" id="Phobius"/>
    </source>
</evidence>
<protein>
    <recommendedName>
        <fullName evidence="3">ABC transporter permease</fullName>
    </recommendedName>
</protein>
<dbReference type="RefSeq" id="WP_353893536.1">
    <property type="nucleotide sequence ID" value="NZ_CP159485.1"/>
</dbReference>
<organism evidence="2">
    <name type="scientific">Proteinivorax hydrogeniformans</name>
    <dbReference type="NCBI Taxonomy" id="1826727"/>
    <lineage>
        <taxon>Bacteria</taxon>
        <taxon>Bacillati</taxon>
        <taxon>Bacillota</taxon>
        <taxon>Clostridia</taxon>
        <taxon>Eubacteriales</taxon>
        <taxon>Proteinivoracaceae</taxon>
        <taxon>Proteinivorax</taxon>
    </lineage>
</organism>
<keyword evidence="1" id="KW-1133">Transmembrane helix</keyword>
<dbReference type="EMBL" id="CP159485">
    <property type="protein sequence ID" value="XCI28986.1"/>
    <property type="molecule type" value="Genomic_DNA"/>
</dbReference>
<feature type="transmembrane region" description="Helical" evidence="1">
    <location>
        <begin position="20"/>
        <end position="40"/>
    </location>
</feature>
<accession>A0AAU8HUC5</accession>
<evidence type="ECO:0000313" key="2">
    <source>
        <dbReference type="EMBL" id="XCI28986.1"/>
    </source>
</evidence>
<reference evidence="2" key="1">
    <citation type="journal article" date="2018" name="Antonie Van Leeuwenhoek">
        <title>Proteinivorax hydrogeniformans sp. nov., an anaerobic, haloalkaliphilic bacterium fermenting proteinaceous compounds with high hydrogen production.</title>
        <authorList>
            <person name="Boltyanskaya Y."/>
            <person name="Detkova E."/>
            <person name="Pimenov N."/>
            <person name="Kevbrin V."/>
        </authorList>
    </citation>
    <scope>NUCLEOTIDE SEQUENCE</scope>
    <source>
        <strain evidence="2">Z-710</strain>
    </source>
</reference>
<dbReference type="AlphaFoldDB" id="A0AAU8HUC5"/>
<name>A0AAU8HUC5_9FIRM</name>
<proteinExistence type="predicted"/>
<feature type="transmembrane region" description="Helical" evidence="1">
    <location>
        <begin position="188"/>
        <end position="204"/>
    </location>
</feature>